<dbReference type="SUPFAM" id="SSF53335">
    <property type="entry name" value="S-adenosyl-L-methionine-dependent methyltransferases"/>
    <property type="match status" value="1"/>
</dbReference>
<name>A0AA48KRS6_9ALTE</name>
<evidence type="ECO:0000313" key="2">
    <source>
        <dbReference type="Proteomes" id="UP001333710"/>
    </source>
</evidence>
<evidence type="ECO:0008006" key="3">
    <source>
        <dbReference type="Google" id="ProtNLM"/>
    </source>
</evidence>
<keyword evidence="2" id="KW-1185">Reference proteome</keyword>
<protein>
    <recommendedName>
        <fullName evidence="3">Methyltransferase domain-containing protein</fullName>
    </recommendedName>
</protein>
<dbReference type="AlphaFoldDB" id="A0AA48KRS6"/>
<gene>
    <name evidence="1" type="ORF">MACH26_12550</name>
</gene>
<sequence length="304" mass="34695">MQNKNTPWQSYWKDTSFDTFGARFSDENPIAGVLAKEISSINFLNSTPQSLLDLGCGRGEHFRWLRHVFPSLEGKTLKITGVDAAVPDTKIDANTQIYTDNFESLINTRRSQEAFDIVFALFAAEYGNGRKLVRALNNVAKKSMDCLFLMHTPDSVISAKSKISLNFYELLLDKATTTALRILKKSHDIKAFEMYVLGKINSIVNLNRPELMEDMQLVVQRLQQLFSAVDLRKKVAHAHALIEYFEQLKMHVLRLEQQLKAAKNSDSLVDELVKQNYEIKVDKCLQNQFGEVGRLLHFVLVPRI</sequence>
<proteinExistence type="predicted"/>
<accession>A0AA48KRS6</accession>
<dbReference type="Gene3D" id="3.40.50.150">
    <property type="entry name" value="Vaccinia Virus protein VP39"/>
    <property type="match status" value="1"/>
</dbReference>
<dbReference type="Proteomes" id="UP001333710">
    <property type="component" value="Chromosome"/>
</dbReference>
<dbReference type="InterPro" id="IPR029063">
    <property type="entry name" value="SAM-dependent_MTases_sf"/>
</dbReference>
<dbReference type="KEGG" id="pmaw:MACH26_12550"/>
<dbReference type="RefSeq" id="WP_338291724.1">
    <property type="nucleotide sequence ID" value="NZ_AP027272.1"/>
</dbReference>
<evidence type="ECO:0000313" key="1">
    <source>
        <dbReference type="EMBL" id="BDX05734.1"/>
    </source>
</evidence>
<reference evidence="1" key="1">
    <citation type="submission" date="2023-01" db="EMBL/GenBank/DDBJ databases">
        <title>Complete genome sequence of Planctobacterium marinum strain Dej080120_11.</title>
        <authorList>
            <person name="Ueki S."/>
            <person name="Maruyama F."/>
        </authorList>
    </citation>
    <scope>NUCLEOTIDE SEQUENCE</scope>
    <source>
        <strain evidence="1">Dej080120_11</strain>
    </source>
</reference>
<organism evidence="1 2">
    <name type="scientific">Planctobacterium marinum</name>
    <dbReference type="NCBI Taxonomy" id="1631968"/>
    <lineage>
        <taxon>Bacteria</taxon>
        <taxon>Pseudomonadati</taxon>
        <taxon>Pseudomonadota</taxon>
        <taxon>Gammaproteobacteria</taxon>
        <taxon>Alteromonadales</taxon>
        <taxon>Alteromonadaceae</taxon>
        <taxon>Planctobacterium</taxon>
    </lineage>
</organism>
<dbReference type="EMBL" id="AP027272">
    <property type="protein sequence ID" value="BDX05734.1"/>
    <property type="molecule type" value="Genomic_DNA"/>
</dbReference>